<dbReference type="GO" id="GO:0016746">
    <property type="term" value="F:acyltransferase activity"/>
    <property type="evidence" value="ECO:0007669"/>
    <property type="project" value="UniProtKB-KW"/>
</dbReference>
<dbReference type="KEGG" id="fsl:EJO69_06505"/>
<dbReference type="InterPro" id="IPR023213">
    <property type="entry name" value="CAT-like_dom_sf"/>
</dbReference>
<dbReference type="Gene3D" id="3.30.559.10">
    <property type="entry name" value="Chloramphenicol acetyltransferase-like domain"/>
    <property type="match status" value="1"/>
</dbReference>
<dbReference type="GO" id="GO:0045254">
    <property type="term" value="C:pyruvate dehydrogenase complex"/>
    <property type="evidence" value="ECO:0007669"/>
    <property type="project" value="InterPro"/>
</dbReference>
<comment type="cofactor">
    <cofactor evidence="1 4">
        <name>(R)-lipoate</name>
        <dbReference type="ChEBI" id="CHEBI:83088"/>
    </cofactor>
</comment>
<comment type="similarity">
    <text evidence="2 4">Belongs to the 2-oxoacid dehydrogenase family.</text>
</comment>
<evidence type="ECO:0000259" key="6">
    <source>
        <dbReference type="PROSITE" id="PS50968"/>
    </source>
</evidence>
<evidence type="ECO:0000256" key="5">
    <source>
        <dbReference type="SAM" id="MobiDB-lite"/>
    </source>
</evidence>
<dbReference type="InterPro" id="IPR004167">
    <property type="entry name" value="PSBD"/>
</dbReference>
<feature type="compositionally biased region" description="Low complexity" evidence="5">
    <location>
        <begin position="98"/>
        <end position="134"/>
    </location>
</feature>
<keyword evidence="4" id="KW-0012">Acyltransferase</keyword>
<feature type="region of interest" description="Disordered" evidence="5">
    <location>
        <begin position="97"/>
        <end position="148"/>
    </location>
</feature>
<evidence type="ECO:0000256" key="4">
    <source>
        <dbReference type="RuleBase" id="RU003423"/>
    </source>
</evidence>
<dbReference type="SUPFAM" id="SSF52777">
    <property type="entry name" value="CoA-dependent acyltransferases"/>
    <property type="match status" value="1"/>
</dbReference>
<feature type="domain" description="Lipoyl-binding" evidence="6">
    <location>
        <begin position="2"/>
        <end position="77"/>
    </location>
</feature>
<dbReference type="Gene3D" id="2.40.50.100">
    <property type="match status" value="1"/>
</dbReference>
<dbReference type="AlphaFoldDB" id="A0A3Q8WU61"/>
<proteinExistence type="inferred from homology"/>
<dbReference type="CDD" id="cd06849">
    <property type="entry name" value="lipoyl_domain"/>
    <property type="match status" value="1"/>
</dbReference>
<dbReference type="InterPro" id="IPR000089">
    <property type="entry name" value="Biotin_lipoyl"/>
</dbReference>
<dbReference type="InterPro" id="IPR001078">
    <property type="entry name" value="2-oxoacid_DH_actylTfrase"/>
</dbReference>
<dbReference type="PROSITE" id="PS50968">
    <property type="entry name" value="BIOTINYL_LIPOYL"/>
    <property type="match status" value="1"/>
</dbReference>
<dbReference type="Pfam" id="PF00198">
    <property type="entry name" value="2-oxoacid_dh"/>
    <property type="match status" value="1"/>
</dbReference>
<dbReference type="GO" id="GO:0006086">
    <property type="term" value="P:pyruvate decarboxylation to acetyl-CoA"/>
    <property type="evidence" value="ECO:0007669"/>
    <property type="project" value="InterPro"/>
</dbReference>
<keyword evidence="4" id="KW-0808">Transferase</keyword>
<accession>A0A3Q8WU61</accession>
<organism evidence="8 9">
    <name type="scientific">Flaviflexus salsibiostraticola</name>
    <dbReference type="NCBI Taxonomy" id="1282737"/>
    <lineage>
        <taxon>Bacteria</taxon>
        <taxon>Bacillati</taxon>
        <taxon>Actinomycetota</taxon>
        <taxon>Actinomycetes</taxon>
        <taxon>Actinomycetales</taxon>
        <taxon>Actinomycetaceae</taxon>
        <taxon>Flaviflexus</taxon>
    </lineage>
</organism>
<feature type="domain" description="Peripheral subunit-binding (PSBD)" evidence="7">
    <location>
        <begin position="153"/>
        <end position="190"/>
    </location>
</feature>
<dbReference type="EMBL" id="CP034438">
    <property type="protein sequence ID" value="AZN29997.1"/>
    <property type="molecule type" value="Genomic_DNA"/>
</dbReference>
<dbReference type="SUPFAM" id="SSF47005">
    <property type="entry name" value="Peripheral subunit-binding domain of 2-oxo acid dehydrogenase complex"/>
    <property type="match status" value="1"/>
</dbReference>
<evidence type="ECO:0000256" key="1">
    <source>
        <dbReference type="ARBA" id="ARBA00001938"/>
    </source>
</evidence>
<dbReference type="InterPro" id="IPR011053">
    <property type="entry name" value="Single_hybrid_motif"/>
</dbReference>
<dbReference type="InterPro" id="IPR045257">
    <property type="entry name" value="E2/Pdx1"/>
</dbReference>
<evidence type="ECO:0000313" key="9">
    <source>
        <dbReference type="Proteomes" id="UP000270021"/>
    </source>
</evidence>
<dbReference type="EC" id="2.3.1.-" evidence="4"/>
<dbReference type="PROSITE" id="PS51826">
    <property type="entry name" value="PSBD"/>
    <property type="match status" value="1"/>
</dbReference>
<dbReference type="PANTHER" id="PTHR23151:SF90">
    <property type="entry name" value="DIHYDROLIPOYLLYSINE-RESIDUE ACETYLTRANSFERASE COMPONENT OF PYRUVATE DEHYDROGENASE COMPLEX, MITOCHONDRIAL-RELATED"/>
    <property type="match status" value="1"/>
</dbReference>
<evidence type="ECO:0000256" key="2">
    <source>
        <dbReference type="ARBA" id="ARBA00007317"/>
    </source>
</evidence>
<protein>
    <recommendedName>
        <fullName evidence="4">Dihydrolipoamide acetyltransferase component of pyruvate dehydrogenase complex</fullName>
        <ecNumber evidence="4">2.3.1.-</ecNumber>
    </recommendedName>
</protein>
<dbReference type="PANTHER" id="PTHR23151">
    <property type="entry name" value="DIHYDROLIPOAMIDE ACETYL/SUCCINYL-TRANSFERASE-RELATED"/>
    <property type="match status" value="1"/>
</dbReference>
<evidence type="ECO:0000256" key="3">
    <source>
        <dbReference type="ARBA" id="ARBA00022823"/>
    </source>
</evidence>
<evidence type="ECO:0000313" key="8">
    <source>
        <dbReference type="EMBL" id="AZN29997.1"/>
    </source>
</evidence>
<keyword evidence="9" id="KW-1185">Reference proteome</keyword>
<gene>
    <name evidence="8" type="ORF">EJO69_06505</name>
</gene>
<dbReference type="InterPro" id="IPR036625">
    <property type="entry name" value="E3-bd_dom_sf"/>
</dbReference>
<name>A0A3Q8WU61_9ACTO</name>
<dbReference type="OrthoDB" id="9805770at2"/>
<evidence type="ECO:0000259" key="7">
    <source>
        <dbReference type="PROSITE" id="PS51826"/>
    </source>
</evidence>
<dbReference type="InterPro" id="IPR003016">
    <property type="entry name" value="2-oxoA_DH_lipoyl-BS"/>
</dbReference>
<dbReference type="Pfam" id="PF00364">
    <property type="entry name" value="Biotin_lipoyl"/>
    <property type="match status" value="1"/>
</dbReference>
<reference evidence="8 9" key="1">
    <citation type="submission" date="2018-12" db="EMBL/GenBank/DDBJ databases">
        <title>Complete genome sequence of Flaviflexus salsibiostraticola KCTC 33148.</title>
        <authorList>
            <person name="Bae J.-W."/>
        </authorList>
    </citation>
    <scope>NUCLEOTIDE SEQUENCE [LARGE SCALE GENOMIC DNA]</scope>
    <source>
        <strain evidence="8 9">KCTC 33148</strain>
    </source>
</reference>
<dbReference type="Proteomes" id="UP000270021">
    <property type="component" value="Chromosome"/>
</dbReference>
<dbReference type="Pfam" id="PF02817">
    <property type="entry name" value="E3_binding"/>
    <property type="match status" value="1"/>
</dbReference>
<dbReference type="SUPFAM" id="SSF51230">
    <property type="entry name" value="Single hybrid motif"/>
    <property type="match status" value="1"/>
</dbReference>
<keyword evidence="3 4" id="KW-0450">Lipoyl</keyword>
<sequence>MAKYFIMPGLSADAEEALLEDWLIKEGDELSEGQPIATVETDKAVVDIDITDDGVVHRLLVDTGTNVPVGDPILVLRDADEDPAEADRLVALATGGSAPAEAEAAAPAPEATHEASPPAEPAAPAKAAPAPGAPDSVEQGDAASAPAPTGRIFVTPIVRRLAREHGVDLSTITGTGVNGRIIRRDFDKALAERDAAASVPQNAPAPAPVEPAASSIDPAAYPGAEFIEHPKLRKVIARRLQQSKREAPHFYLRRSVQVDDLLALRKQLNESSSVRISVNDLVVKAAAKALAEFPEVNSVWDDAGSYRLATVDVAVAVASDRGLITPVVRNADQLALSALSASIKDLASRGNENRLKQDELVGGALTVSNLGMFGIESFEAIINPPQSAILAVGAAVKKPIVVDDAISVGTMMELSISADHRSVDGALAAQFLSRIVELLEAPFGLLI</sequence>
<dbReference type="RefSeq" id="WP_126040363.1">
    <property type="nucleotide sequence ID" value="NZ_CP034438.1"/>
</dbReference>
<dbReference type="Gene3D" id="4.10.320.10">
    <property type="entry name" value="E3-binding domain"/>
    <property type="match status" value="1"/>
</dbReference>
<dbReference type="PROSITE" id="PS00189">
    <property type="entry name" value="LIPOYL"/>
    <property type="match status" value="1"/>
</dbReference>